<comment type="similarity">
    <text evidence="1">Belongs to the type-I restriction system S methylase family.</text>
</comment>
<dbReference type="EC" id="3.1.21.-" evidence="5"/>
<dbReference type="CDD" id="cd17253">
    <property type="entry name" value="RMtype1_S_Eco933I-TRD2-CR2_like"/>
    <property type="match status" value="1"/>
</dbReference>
<evidence type="ECO:0000256" key="1">
    <source>
        <dbReference type="ARBA" id="ARBA00010923"/>
    </source>
</evidence>
<dbReference type="InterPro" id="IPR052021">
    <property type="entry name" value="Type-I_RS_S_subunit"/>
</dbReference>
<comment type="caution">
    <text evidence="5">The sequence shown here is derived from an EMBL/GenBank/DDBJ whole genome shotgun (WGS) entry which is preliminary data.</text>
</comment>
<dbReference type="AlphaFoldDB" id="A0AAW4PHT1"/>
<keyword evidence="5" id="KW-0255">Endonuclease</keyword>
<dbReference type="InterPro" id="IPR044946">
    <property type="entry name" value="Restrct_endonuc_typeI_TRD_sf"/>
</dbReference>
<evidence type="ECO:0000313" key="5">
    <source>
        <dbReference type="EMBL" id="MBX0296995.1"/>
    </source>
</evidence>
<organism evidence="5 6">
    <name type="scientific">Haloarcula nitratireducens</name>
    <dbReference type="NCBI Taxonomy" id="2487749"/>
    <lineage>
        <taxon>Archaea</taxon>
        <taxon>Methanobacteriati</taxon>
        <taxon>Methanobacteriota</taxon>
        <taxon>Stenosarchaea group</taxon>
        <taxon>Halobacteria</taxon>
        <taxon>Halobacteriales</taxon>
        <taxon>Haloarculaceae</taxon>
        <taxon>Haloarcula</taxon>
    </lineage>
</organism>
<dbReference type="GO" id="GO:0016787">
    <property type="term" value="F:hydrolase activity"/>
    <property type="evidence" value="ECO:0007669"/>
    <property type="project" value="UniProtKB-KW"/>
</dbReference>
<feature type="domain" description="Type I restriction modification DNA specificity" evidence="4">
    <location>
        <begin position="228"/>
        <end position="398"/>
    </location>
</feature>
<reference evidence="5 6" key="1">
    <citation type="submission" date="2021-06" db="EMBL/GenBank/DDBJ databases">
        <title>Halomicroarcula sp. a new haloarchaeum isolated from saline soil.</title>
        <authorList>
            <person name="Duran-Viseras A."/>
            <person name="Sanchez-Porro C."/>
            <person name="Ventosa A."/>
        </authorList>
    </citation>
    <scope>NUCLEOTIDE SEQUENCE [LARGE SCALE GENOMIC DNA]</scope>
    <source>
        <strain evidence="5 6">F27</strain>
    </source>
</reference>
<dbReference type="CDD" id="cd17249">
    <property type="entry name" value="RMtype1_S_EcoR124I-TRD2-CR2_like"/>
    <property type="match status" value="1"/>
</dbReference>
<keyword evidence="5" id="KW-0540">Nuclease</keyword>
<keyword evidence="5" id="KW-0378">Hydrolase</keyword>
<sequence>MKTPWEEEIPEEWDTIPLKYLMDIRTGGTPSRSKDNFWDGKIPWVSSKDMVSKNIGDAEEYISHDAVEQSSAELVPKGSLLIVSRSGILEHTIPVAVTTDKVAINQDIRAYIPREDIISSKYICNVITGFEQPLLEMWKQQGATVQSLNSVAVAETKFPVPSKQQQNLITDFCSENSIYISSAIDAADSLKEALKQRRIAKIWEEVTHSGSKNSGRKETNLPWLGTIPNDWMVTKIGWIYDIQLGKMLDESEISGDDLAPYLRNKDVQWWSINTDNLPEMDFSESEQSKYQLKNGDVLVCEGGEAGRSAVWREDDDEIFYQKALHRVRPTNSDQVPEFFCYFMEFAVKEGLFSSRANQSTIEHVTVEKLSNQKIPVPPLSEQEEIVQELSECIGEIESSLEDLNKIQDLLKEKRQALITKAVTDQIDLSDWQPPDKQEATP</sequence>
<keyword evidence="6" id="KW-1185">Reference proteome</keyword>
<dbReference type="EMBL" id="RKLT01000013">
    <property type="protein sequence ID" value="MBX0296995.1"/>
    <property type="molecule type" value="Genomic_DNA"/>
</dbReference>
<evidence type="ECO:0000256" key="3">
    <source>
        <dbReference type="ARBA" id="ARBA00023125"/>
    </source>
</evidence>
<dbReference type="InterPro" id="IPR000055">
    <property type="entry name" value="Restrct_endonuc_typeI_TRD"/>
</dbReference>
<keyword evidence="3" id="KW-0238">DNA-binding</keyword>
<feature type="domain" description="Type I restriction modification DNA specificity" evidence="4">
    <location>
        <begin position="10"/>
        <end position="172"/>
    </location>
</feature>
<dbReference type="Gene3D" id="3.90.220.20">
    <property type="entry name" value="DNA methylase specificity domains"/>
    <property type="match status" value="2"/>
</dbReference>
<evidence type="ECO:0000313" key="6">
    <source>
        <dbReference type="Proteomes" id="UP001430455"/>
    </source>
</evidence>
<gene>
    <name evidence="5" type="ORF">EGH23_19120</name>
</gene>
<dbReference type="GO" id="GO:0003677">
    <property type="term" value="F:DNA binding"/>
    <property type="evidence" value="ECO:0007669"/>
    <property type="project" value="UniProtKB-KW"/>
</dbReference>
<accession>A0AAW4PHT1</accession>
<dbReference type="Proteomes" id="UP001430455">
    <property type="component" value="Unassembled WGS sequence"/>
</dbReference>
<dbReference type="GO" id="GO:0009307">
    <property type="term" value="P:DNA restriction-modification system"/>
    <property type="evidence" value="ECO:0007669"/>
    <property type="project" value="UniProtKB-KW"/>
</dbReference>
<dbReference type="GO" id="GO:0004519">
    <property type="term" value="F:endonuclease activity"/>
    <property type="evidence" value="ECO:0007669"/>
    <property type="project" value="UniProtKB-KW"/>
</dbReference>
<dbReference type="SUPFAM" id="SSF116734">
    <property type="entry name" value="DNA methylase specificity domain"/>
    <property type="match status" value="2"/>
</dbReference>
<name>A0AAW4PHT1_9EURY</name>
<dbReference type="PANTHER" id="PTHR30408">
    <property type="entry name" value="TYPE-1 RESTRICTION ENZYME ECOKI SPECIFICITY PROTEIN"/>
    <property type="match status" value="1"/>
</dbReference>
<evidence type="ECO:0000256" key="2">
    <source>
        <dbReference type="ARBA" id="ARBA00022747"/>
    </source>
</evidence>
<dbReference type="Pfam" id="PF01420">
    <property type="entry name" value="Methylase_S"/>
    <property type="match status" value="2"/>
</dbReference>
<proteinExistence type="inferred from homology"/>
<dbReference type="RefSeq" id="WP_220581588.1">
    <property type="nucleotide sequence ID" value="NZ_RKLT01000013.1"/>
</dbReference>
<dbReference type="Gene3D" id="1.10.287.1120">
    <property type="entry name" value="Bipartite methylase S protein"/>
    <property type="match status" value="1"/>
</dbReference>
<dbReference type="PANTHER" id="PTHR30408:SF12">
    <property type="entry name" value="TYPE I RESTRICTION ENZYME MJAVIII SPECIFICITY SUBUNIT"/>
    <property type="match status" value="1"/>
</dbReference>
<protein>
    <submittedName>
        <fullName evidence="5">Restriction endonuclease subunit S</fullName>
        <ecNumber evidence="5">3.1.21.-</ecNumber>
    </submittedName>
</protein>
<keyword evidence="2" id="KW-0680">Restriction system</keyword>
<evidence type="ECO:0000259" key="4">
    <source>
        <dbReference type="Pfam" id="PF01420"/>
    </source>
</evidence>